<dbReference type="SUPFAM" id="SSF56112">
    <property type="entry name" value="Protein kinase-like (PK-like)"/>
    <property type="match status" value="1"/>
</dbReference>
<feature type="transmembrane region" description="Helical" evidence="6">
    <location>
        <begin position="351"/>
        <end position="375"/>
    </location>
</feature>
<evidence type="ECO:0000256" key="6">
    <source>
        <dbReference type="SAM" id="Phobius"/>
    </source>
</evidence>
<dbReference type="SMART" id="SM00220">
    <property type="entry name" value="S_TKc"/>
    <property type="match status" value="1"/>
</dbReference>
<dbReference type="Pfam" id="PF07676">
    <property type="entry name" value="PD40"/>
    <property type="match status" value="1"/>
</dbReference>
<evidence type="ECO:0000256" key="1">
    <source>
        <dbReference type="ARBA" id="ARBA00022679"/>
    </source>
</evidence>
<proteinExistence type="predicted"/>
<feature type="domain" description="Protein kinase" evidence="7">
    <location>
        <begin position="69"/>
        <end position="330"/>
    </location>
</feature>
<dbReference type="PANTHER" id="PTHR43289:SF6">
    <property type="entry name" value="SERINE_THREONINE-PROTEIN KINASE NEKL-3"/>
    <property type="match status" value="1"/>
</dbReference>
<dbReference type="InterPro" id="IPR011659">
    <property type="entry name" value="WD40"/>
</dbReference>
<keyword evidence="2 5" id="KW-0547">Nucleotide-binding</keyword>
<dbReference type="Gene3D" id="3.30.200.20">
    <property type="entry name" value="Phosphorylase Kinase, domain 1"/>
    <property type="match status" value="1"/>
</dbReference>
<dbReference type="PROSITE" id="PS00108">
    <property type="entry name" value="PROTEIN_KINASE_ST"/>
    <property type="match status" value="1"/>
</dbReference>
<keyword evidence="3 8" id="KW-0418">Kinase</keyword>
<organism evidence="8 9">
    <name type="scientific">Paludibaculum fermentans</name>
    <dbReference type="NCBI Taxonomy" id="1473598"/>
    <lineage>
        <taxon>Bacteria</taxon>
        <taxon>Pseudomonadati</taxon>
        <taxon>Acidobacteriota</taxon>
        <taxon>Terriglobia</taxon>
        <taxon>Bryobacterales</taxon>
        <taxon>Bryobacteraceae</taxon>
        <taxon>Paludibaculum</taxon>
    </lineage>
</organism>
<evidence type="ECO:0000313" key="8">
    <source>
        <dbReference type="EMBL" id="QOY85885.1"/>
    </source>
</evidence>
<name>A0A7S7SJD6_PALFE</name>
<dbReference type="GO" id="GO:0005524">
    <property type="term" value="F:ATP binding"/>
    <property type="evidence" value="ECO:0007669"/>
    <property type="project" value="UniProtKB-UniRule"/>
</dbReference>
<evidence type="ECO:0000313" key="9">
    <source>
        <dbReference type="Proteomes" id="UP000593892"/>
    </source>
</evidence>
<keyword evidence="6" id="KW-0812">Transmembrane</keyword>
<dbReference type="CDD" id="cd14014">
    <property type="entry name" value="STKc_PknB_like"/>
    <property type="match status" value="1"/>
</dbReference>
<dbReference type="InterPro" id="IPR017441">
    <property type="entry name" value="Protein_kinase_ATP_BS"/>
</dbReference>
<dbReference type="KEGG" id="pfer:IRI77_24100"/>
<sequence>MGQKLNEEQWKAAFELAHAAAEVPAAERRQFLDASGQEKVVIQQALTLLEEFEAPTQTAVQHGSTISHFVVTGHLGSGGMGDVYAATDTELRRPVALKFLRPEVSMVEGAVERFIREGRTASMLNHPNIVTIYEVIRTESSLAIVMELVEGKTLRELRYEKLETGRLLDIGEQIANALAAAHAAGIIHRDIKPENIIVRPDGRVKVMDFGLARWIEAENRSGIWVSAPGLPVGTWRYMSPEQCRGENLTGATDIFSLGIVFHELCARQPFGSGEAGAAGAAAMRSQDVRPPSAWNPEIPKELDTLVLRMLATEPSARPDAEKVAAAFSALRKGADPNWTPPQLLMRRSRRAAPWVGGIAAALALAAAAGVFMWRWNPKVPTAVLQQVTTLVAENHATAAAISPDGRFAAYANVDGVFLKSSQSGETVTLRQPESFLADRMAWFPDGTRLAVSGFSTITNQPSVWAVSITGMAPRLLREEARAGVPSFDGTQLASLSEDWSEIWVTNISGERPRKVLSSPASDTFTFVCWAADGRHLIFQRRHYATDQDLGNVVVDRYYRRSLEVLDLDTGKVVSSMPEMWADSAVALKDGTVLLLKMDRGSDSRSAVWEIHMNPRTGVIHGSAHEIQGMEESFRGQLSGISCTADGNRIMFVLRNNAPAVYVADYSSAPPSFSKSRRLTLDDRLNFPHAWTPDNAAVIFESDRSGNWDIFKQRADQRLPDVIVNHPARAEVLPQVAGQGKWMLYSTAPKGQEAKGLDAVMRVPLGGGTPEQVQVGSPVDTFRCGIGPRQPCVIRRSIGREYYAFHALDPEKGIGAELARTPWMVGVLADWDVSPDGSLVALPNHDNRSATIRLVRLDHRANEPAEWTVELKGLSDLSGLTWSADGTGWFVSVNTTVGKHLYYVYLDGRRHLIGDIQGWAVPSPDGRRVAYLDRIVAANAWMIERH</sequence>
<gene>
    <name evidence="8" type="ORF">IRI77_24100</name>
</gene>
<dbReference type="Pfam" id="PF00069">
    <property type="entry name" value="Pkinase"/>
    <property type="match status" value="1"/>
</dbReference>
<dbReference type="Gene3D" id="2.120.10.30">
    <property type="entry name" value="TolB, C-terminal domain"/>
    <property type="match status" value="2"/>
</dbReference>
<keyword evidence="6" id="KW-0472">Membrane</keyword>
<keyword evidence="9" id="KW-1185">Reference proteome</keyword>
<reference evidence="8 9" key="1">
    <citation type="submission" date="2020-10" db="EMBL/GenBank/DDBJ databases">
        <title>Complete genome sequence of Paludibaculum fermentans P105T, a facultatively anaerobic acidobacterium capable of dissimilatory Fe(III) reduction.</title>
        <authorList>
            <person name="Dedysh S.N."/>
            <person name="Beletsky A.V."/>
            <person name="Kulichevskaya I.S."/>
            <person name="Mardanov A.V."/>
            <person name="Ravin N.V."/>
        </authorList>
    </citation>
    <scope>NUCLEOTIDE SEQUENCE [LARGE SCALE GENOMIC DNA]</scope>
    <source>
        <strain evidence="8 9">P105</strain>
    </source>
</reference>
<evidence type="ECO:0000256" key="4">
    <source>
        <dbReference type="ARBA" id="ARBA00022840"/>
    </source>
</evidence>
<evidence type="ECO:0000256" key="2">
    <source>
        <dbReference type="ARBA" id="ARBA00022741"/>
    </source>
</evidence>
<feature type="binding site" evidence="5">
    <location>
        <position position="98"/>
    </location>
    <ligand>
        <name>ATP</name>
        <dbReference type="ChEBI" id="CHEBI:30616"/>
    </ligand>
</feature>
<dbReference type="SUPFAM" id="SSF82171">
    <property type="entry name" value="DPP6 N-terminal domain-like"/>
    <property type="match status" value="2"/>
</dbReference>
<protein>
    <submittedName>
        <fullName evidence="8">Protein kinase</fullName>
    </submittedName>
</protein>
<keyword evidence="4 5" id="KW-0067">ATP-binding</keyword>
<dbReference type="Gene3D" id="1.10.510.10">
    <property type="entry name" value="Transferase(Phosphotransferase) domain 1"/>
    <property type="match status" value="1"/>
</dbReference>
<dbReference type="Proteomes" id="UP000593892">
    <property type="component" value="Chromosome"/>
</dbReference>
<dbReference type="InterPro" id="IPR000719">
    <property type="entry name" value="Prot_kinase_dom"/>
</dbReference>
<dbReference type="InterPro" id="IPR008271">
    <property type="entry name" value="Ser/Thr_kinase_AS"/>
</dbReference>
<keyword evidence="1" id="KW-0808">Transferase</keyword>
<dbReference type="RefSeq" id="WP_194447555.1">
    <property type="nucleotide sequence ID" value="NZ_CP063849.1"/>
</dbReference>
<keyword evidence="6" id="KW-1133">Transmembrane helix</keyword>
<dbReference type="InterPro" id="IPR011009">
    <property type="entry name" value="Kinase-like_dom_sf"/>
</dbReference>
<dbReference type="AlphaFoldDB" id="A0A7S7SJD6"/>
<dbReference type="EMBL" id="CP063849">
    <property type="protein sequence ID" value="QOY85885.1"/>
    <property type="molecule type" value="Genomic_DNA"/>
</dbReference>
<evidence type="ECO:0000259" key="7">
    <source>
        <dbReference type="PROSITE" id="PS50011"/>
    </source>
</evidence>
<evidence type="ECO:0000256" key="3">
    <source>
        <dbReference type="ARBA" id="ARBA00022777"/>
    </source>
</evidence>
<dbReference type="PROSITE" id="PS50011">
    <property type="entry name" value="PROTEIN_KINASE_DOM"/>
    <property type="match status" value="1"/>
</dbReference>
<dbReference type="PANTHER" id="PTHR43289">
    <property type="entry name" value="MITOGEN-ACTIVATED PROTEIN KINASE KINASE KINASE 20-RELATED"/>
    <property type="match status" value="1"/>
</dbReference>
<dbReference type="PROSITE" id="PS00107">
    <property type="entry name" value="PROTEIN_KINASE_ATP"/>
    <property type="match status" value="1"/>
</dbReference>
<evidence type="ECO:0000256" key="5">
    <source>
        <dbReference type="PROSITE-ProRule" id="PRU10141"/>
    </source>
</evidence>
<dbReference type="InterPro" id="IPR011042">
    <property type="entry name" value="6-blade_b-propeller_TolB-like"/>
</dbReference>
<accession>A0A7S7SJD6</accession>
<dbReference type="GO" id="GO:0004674">
    <property type="term" value="F:protein serine/threonine kinase activity"/>
    <property type="evidence" value="ECO:0007669"/>
    <property type="project" value="TreeGrafter"/>
</dbReference>